<dbReference type="Pfam" id="PF02779">
    <property type="entry name" value="Transket_pyr"/>
    <property type="match status" value="1"/>
</dbReference>
<comment type="similarity">
    <text evidence="4">Belongs to the transketolase family. DXPS subfamily.</text>
</comment>
<dbReference type="SMART" id="SM00861">
    <property type="entry name" value="Transket_pyr"/>
    <property type="match status" value="1"/>
</dbReference>
<name>A0AAD9PLB9_9APIC</name>
<comment type="pathway">
    <text evidence="3">Metabolic intermediate biosynthesis; 1-deoxy-D-xylulose 5-phosphate biosynthesis; 1-deoxy-D-xylulose 5-phosphate from D-glyceraldehyde 3-phosphate and pyruvate: step 1/1.</text>
</comment>
<dbReference type="InterPro" id="IPR033248">
    <property type="entry name" value="Transketolase_C"/>
</dbReference>
<comment type="caution">
    <text evidence="15">The sequence shown here is derived from an EMBL/GenBank/DDBJ whole genome shotgun (WGS) entry which is preliminary data.</text>
</comment>
<keyword evidence="8" id="KW-0479">Metal-binding</keyword>
<evidence type="ECO:0000259" key="14">
    <source>
        <dbReference type="SMART" id="SM00861"/>
    </source>
</evidence>
<dbReference type="KEGG" id="bdw:94336502"/>
<dbReference type="GO" id="GO:0019682">
    <property type="term" value="P:glyceraldehyde-3-phosphate metabolic process"/>
    <property type="evidence" value="ECO:0007669"/>
    <property type="project" value="UniProtKB-ARBA"/>
</dbReference>
<keyword evidence="11" id="KW-0786">Thiamine pyrophosphate</keyword>
<dbReference type="Gene3D" id="3.40.50.970">
    <property type="match status" value="2"/>
</dbReference>
<dbReference type="AlphaFoldDB" id="A0AAD9PLB9"/>
<dbReference type="InterPro" id="IPR005475">
    <property type="entry name" value="Transketolase-like_Pyr-bd"/>
</dbReference>
<dbReference type="Pfam" id="PF02780">
    <property type="entry name" value="Transketolase_C"/>
    <property type="match status" value="1"/>
</dbReference>
<dbReference type="GeneID" id="94336502"/>
<dbReference type="Proteomes" id="UP001214638">
    <property type="component" value="Unassembled WGS sequence"/>
</dbReference>
<accession>A0AAD9PLB9</accession>
<dbReference type="GO" id="GO:0016114">
    <property type="term" value="P:terpenoid biosynthetic process"/>
    <property type="evidence" value="ECO:0007669"/>
    <property type="project" value="InterPro"/>
</dbReference>
<sequence length="697" mass="75752">MANGIFGGSIGLLITILTSPLTVESFHIHGMNAVSVTPLRGTISTFSRVFSTGSATNFIHPNGHYKILPSINSPADIKALDKADLPLLCDDLRSYLIDTISKIGGHFSSSLGVVELTVALHRIFDSPKDRIVWDIGHQAYIHKIITGRRDALKHIRQPGGISGFCRIHESPHDQFGAGHSSTSIGALQGLFEGDALLNKADGNCYVCIIGDGGLTGGMAYEALNYSDIIKSPLLIIYNDNEQSSLPTGLPAAHGTGPITPFFMNHTAKRSLISAQEAIKSLHKNSFPNIIGPIDGHDLEGLENVLSAVNAKMSSLSSNNSNRKCGPIILHLKTIKGKGYQKAVERLDRMHSIKPPSTSNKSVNKTFTQVFAEQLVMHGRNDDKIVAITAAMPAGTGVEKFGVEFPNRTFDVGIAEQHAITFSAGLALAGTKAFCCIYSTFLQRGLDQIIHDVALQNVPVKFVIDRAGYVGEDGSSHHGNYDISMLSPLHNLTIMAPSNELELEMMLKQMLCINDRPSAIRFPKGAIFGQDVLREDFNYTNAEIDKIAQMKIDNVDVNNLKARVIKNGTSKVALLGFGTMLYDAIQALKMLNVDATVVDMRYMNPLDVEIINKMAPDHDIIFTVENGSCGGFGSAVLEHVSDLNLRSKKKLMVKTIHYPRKYIHHAPQKLQNSIAEVDAAGIANIIKTALDDMGLDLQ</sequence>
<dbReference type="EMBL" id="JALLKP010000002">
    <property type="protein sequence ID" value="KAK2196955.1"/>
    <property type="molecule type" value="Genomic_DNA"/>
</dbReference>
<keyword evidence="16" id="KW-1185">Reference proteome</keyword>
<comment type="cofactor">
    <cofactor evidence="1">
        <name>Mg(2+)</name>
        <dbReference type="ChEBI" id="CHEBI:18420"/>
    </cofactor>
</comment>
<dbReference type="CDD" id="cd02007">
    <property type="entry name" value="TPP_DXS"/>
    <property type="match status" value="1"/>
</dbReference>
<comment type="subunit">
    <text evidence="5">Homodimer.</text>
</comment>
<dbReference type="PANTHER" id="PTHR43322:SF5">
    <property type="entry name" value="1-DEOXY-D-XYLULOSE-5-PHOSPHATE SYNTHASE, CHLOROPLASTIC"/>
    <property type="match status" value="1"/>
</dbReference>
<evidence type="ECO:0000256" key="4">
    <source>
        <dbReference type="ARBA" id="ARBA00011081"/>
    </source>
</evidence>
<reference evidence="15" key="1">
    <citation type="journal article" date="2023" name="Nat. Microbiol.">
        <title>Babesia duncani multi-omics identifies virulence factors and drug targets.</title>
        <authorList>
            <person name="Singh P."/>
            <person name="Lonardi S."/>
            <person name="Liang Q."/>
            <person name="Vydyam P."/>
            <person name="Khabirova E."/>
            <person name="Fang T."/>
            <person name="Gihaz S."/>
            <person name="Thekkiniath J."/>
            <person name="Munshi M."/>
            <person name="Abel S."/>
            <person name="Ciampossin L."/>
            <person name="Batugedara G."/>
            <person name="Gupta M."/>
            <person name="Lu X.M."/>
            <person name="Lenz T."/>
            <person name="Chakravarty S."/>
            <person name="Cornillot E."/>
            <person name="Hu Y."/>
            <person name="Ma W."/>
            <person name="Gonzalez L.M."/>
            <person name="Sanchez S."/>
            <person name="Estrada K."/>
            <person name="Sanchez-Flores A."/>
            <person name="Montero E."/>
            <person name="Harb O.S."/>
            <person name="Le Roch K.G."/>
            <person name="Mamoun C.B."/>
        </authorList>
    </citation>
    <scope>NUCLEOTIDE SEQUENCE</scope>
    <source>
        <strain evidence="15">WA1</strain>
    </source>
</reference>
<dbReference type="EC" id="2.2.1.7" evidence="6"/>
<dbReference type="SUPFAM" id="SSF52518">
    <property type="entry name" value="Thiamin diphosphate-binding fold (THDP-binding)"/>
    <property type="match status" value="2"/>
</dbReference>
<evidence type="ECO:0000256" key="11">
    <source>
        <dbReference type="ARBA" id="ARBA00023052"/>
    </source>
</evidence>
<dbReference type="GO" id="GO:0046872">
    <property type="term" value="F:metal ion binding"/>
    <property type="evidence" value="ECO:0007669"/>
    <property type="project" value="UniProtKB-KW"/>
</dbReference>
<dbReference type="Pfam" id="PF13292">
    <property type="entry name" value="DXP_synthase_N"/>
    <property type="match status" value="1"/>
</dbReference>
<dbReference type="FunFam" id="3.40.50.970:FF:000005">
    <property type="entry name" value="1-deoxy-D-xylulose-5-phosphate synthase"/>
    <property type="match status" value="1"/>
</dbReference>
<comment type="cofactor">
    <cofactor evidence="2">
        <name>thiamine diphosphate</name>
        <dbReference type="ChEBI" id="CHEBI:58937"/>
    </cofactor>
</comment>
<dbReference type="SUPFAM" id="SSF52922">
    <property type="entry name" value="TK C-terminal domain-like"/>
    <property type="match status" value="1"/>
</dbReference>
<dbReference type="RefSeq" id="XP_067803797.1">
    <property type="nucleotide sequence ID" value="XM_067947233.1"/>
</dbReference>
<feature type="domain" description="Transketolase-like pyrimidine-binding" evidence="14">
    <location>
        <begin position="364"/>
        <end position="529"/>
    </location>
</feature>
<dbReference type="PROSITE" id="PS00801">
    <property type="entry name" value="TRANSKETOLASE_1"/>
    <property type="match status" value="1"/>
</dbReference>
<dbReference type="InterPro" id="IPR029061">
    <property type="entry name" value="THDP-binding"/>
</dbReference>
<evidence type="ECO:0000256" key="8">
    <source>
        <dbReference type="ARBA" id="ARBA00022723"/>
    </source>
</evidence>
<keyword evidence="7" id="KW-0808">Transferase</keyword>
<keyword evidence="13" id="KW-0732">Signal</keyword>
<proteinExistence type="inferred from homology"/>
<evidence type="ECO:0000256" key="3">
    <source>
        <dbReference type="ARBA" id="ARBA00004980"/>
    </source>
</evidence>
<organism evidence="15 16">
    <name type="scientific">Babesia duncani</name>
    <dbReference type="NCBI Taxonomy" id="323732"/>
    <lineage>
        <taxon>Eukaryota</taxon>
        <taxon>Sar</taxon>
        <taxon>Alveolata</taxon>
        <taxon>Apicomplexa</taxon>
        <taxon>Aconoidasida</taxon>
        <taxon>Piroplasmida</taxon>
        <taxon>Babesiidae</taxon>
        <taxon>Babesia</taxon>
    </lineage>
</organism>
<gene>
    <name evidence="15" type="ORF">BdWA1_002204</name>
</gene>
<dbReference type="GO" id="GO:0008661">
    <property type="term" value="F:1-deoxy-D-xylulose-5-phosphate synthase activity"/>
    <property type="evidence" value="ECO:0007669"/>
    <property type="project" value="UniProtKB-EC"/>
</dbReference>
<evidence type="ECO:0000256" key="12">
    <source>
        <dbReference type="ARBA" id="ARBA00023229"/>
    </source>
</evidence>
<dbReference type="CDD" id="cd07033">
    <property type="entry name" value="TPP_PYR_DXS_TK_like"/>
    <property type="match status" value="1"/>
</dbReference>
<dbReference type="NCBIfam" id="NF003933">
    <property type="entry name" value="PRK05444.2-2"/>
    <property type="match status" value="1"/>
</dbReference>
<evidence type="ECO:0000313" key="16">
    <source>
        <dbReference type="Proteomes" id="UP001214638"/>
    </source>
</evidence>
<evidence type="ECO:0000256" key="2">
    <source>
        <dbReference type="ARBA" id="ARBA00001964"/>
    </source>
</evidence>
<evidence type="ECO:0000256" key="13">
    <source>
        <dbReference type="SAM" id="SignalP"/>
    </source>
</evidence>
<evidence type="ECO:0000256" key="6">
    <source>
        <dbReference type="ARBA" id="ARBA00013150"/>
    </source>
</evidence>
<dbReference type="HAMAP" id="MF_00315">
    <property type="entry name" value="DXP_synth"/>
    <property type="match status" value="1"/>
</dbReference>
<dbReference type="InterPro" id="IPR049557">
    <property type="entry name" value="Transketolase_CS"/>
</dbReference>
<keyword evidence="9" id="KW-0460">Magnesium</keyword>
<evidence type="ECO:0000256" key="9">
    <source>
        <dbReference type="ARBA" id="ARBA00022842"/>
    </source>
</evidence>
<keyword evidence="12" id="KW-0414">Isoprene biosynthesis</keyword>
<evidence type="ECO:0000256" key="5">
    <source>
        <dbReference type="ARBA" id="ARBA00011738"/>
    </source>
</evidence>
<feature type="signal peptide" evidence="13">
    <location>
        <begin position="1"/>
        <end position="25"/>
    </location>
</feature>
<protein>
    <recommendedName>
        <fullName evidence="6">1-deoxy-D-xylulose-5-phosphate synthase</fullName>
        <ecNumber evidence="6">2.2.1.7</ecNumber>
    </recommendedName>
</protein>
<evidence type="ECO:0000313" key="15">
    <source>
        <dbReference type="EMBL" id="KAK2196955.1"/>
    </source>
</evidence>
<dbReference type="PANTHER" id="PTHR43322">
    <property type="entry name" value="1-D-DEOXYXYLULOSE 5-PHOSPHATE SYNTHASE-RELATED"/>
    <property type="match status" value="1"/>
</dbReference>
<dbReference type="InterPro" id="IPR005477">
    <property type="entry name" value="Dxylulose-5-P_synthase"/>
</dbReference>
<keyword evidence="10" id="KW-0784">Thiamine biosynthesis</keyword>
<evidence type="ECO:0000256" key="10">
    <source>
        <dbReference type="ARBA" id="ARBA00022977"/>
    </source>
</evidence>
<dbReference type="Gene3D" id="3.40.50.920">
    <property type="match status" value="1"/>
</dbReference>
<evidence type="ECO:0000256" key="7">
    <source>
        <dbReference type="ARBA" id="ARBA00022679"/>
    </source>
</evidence>
<feature type="chain" id="PRO_5042014820" description="1-deoxy-D-xylulose-5-phosphate synthase" evidence="13">
    <location>
        <begin position="26"/>
        <end position="697"/>
    </location>
</feature>
<dbReference type="InterPro" id="IPR009014">
    <property type="entry name" value="Transketo_C/PFOR_II"/>
</dbReference>
<dbReference type="GO" id="GO:0009228">
    <property type="term" value="P:thiamine biosynthetic process"/>
    <property type="evidence" value="ECO:0007669"/>
    <property type="project" value="UniProtKB-KW"/>
</dbReference>
<evidence type="ECO:0000256" key="1">
    <source>
        <dbReference type="ARBA" id="ARBA00001946"/>
    </source>
</evidence>